<evidence type="ECO:0000313" key="5">
    <source>
        <dbReference type="Proteomes" id="UP000799437"/>
    </source>
</evidence>
<dbReference type="Proteomes" id="UP000799437">
    <property type="component" value="Unassembled WGS sequence"/>
</dbReference>
<sequence>MKNLILAILATTIVAQSTEKIIPFSSLPACAATCPELNAANDVCVPPAVPAGNTDSYRTCVCNSDRLAALITNPKAVCASVCTTDSDFQAIQSGYNTLCGRNSDTGTNNPGATSANAGAASTNSPSPNSTQNNEDKSWISTHWGWIIFAVVLVVAMVGGGFGGAWLKRRHRRRVDARNANVASTDNVPHQAEMNTSATMPVATAPAMTQVLGNRGMDSGIAPPRRAFTGRSTRSRSSTVTSNHNGTGPVVWGPHQNMAATNDYSNVVPPGTAYSGVHDMPERNYNPTISKSARSSSVYNDVNTAPIPSASPGPPSPVDEVPSPPRHTDGAGAQRIREMRSNESLERRGTPTSVRENLSRTGTPVGGKLRKQ</sequence>
<organism evidence="4 5">
    <name type="scientific">Pseudovirgaria hyperparasitica</name>
    <dbReference type="NCBI Taxonomy" id="470096"/>
    <lineage>
        <taxon>Eukaryota</taxon>
        <taxon>Fungi</taxon>
        <taxon>Dikarya</taxon>
        <taxon>Ascomycota</taxon>
        <taxon>Pezizomycotina</taxon>
        <taxon>Dothideomycetes</taxon>
        <taxon>Dothideomycetes incertae sedis</taxon>
        <taxon>Acrospermales</taxon>
        <taxon>Acrospermaceae</taxon>
        <taxon>Pseudovirgaria</taxon>
    </lineage>
</organism>
<evidence type="ECO:0000256" key="3">
    <source>
        <dbReference type="SAM" id="SignalP"/>
    </source>
</evidence>
<dbReference type="EMBL" id="ML996570">
    <property type="protein sequence ID" value="KAF2759309.1"/>
    <property type="molecule type" value="Genomic_DNA"/>
</dbReference>
<dbReference type="AlphaFoldDB" id="A0A6A6WAV4"/>
<evidence type="ECO:0000256" key="1">
    <source>
        <dbReference type="SAM" id="MobiDB-lite"/>
    </source>
</evidence>
<evidence type="ECO:0000256" key="2">
    <source>
        <dbReference type="SAM" id="Phobius"/>
    </source>
</evidence>
<dbReference type="RefSeq" id="XP_033601760.1">
    <property type="nucleotide sequence ID" value="XM_033749399.1"/>
</dbReference>
<keyword evidence="2" id="KW-0472">Membrane</keyword>
<dbReference type="GeneID" id="54490453"/>
<name>A0A6A6WAV4_9PEZI</name>
<reference evidence="4" key="1">
    <citation type="journal article" date="2020" name="Stud. Mycol.">
        <title>101 Dothideomycetes genomes: a test case for predicting lifestyles and emergence of pathogens.</title>
        <authorList>
            <person name="Haridas S."/>
            <person name="Albert R."/>
            <person name="Binder M."/>
            <person name="Bloem J."/>
            <person name="Labutti K."/>
            <person name="Salamov A."/>
            <person name="Andreopoulos B."/>
            <person name="Baker S."/>
            <person name="Barry K."/>
            <person name="Bills G."/>
            <person name="Bluhm B."/>
            <person name="Cannon C."/>
            <person name="Castanera R."/>
            <person name="Culley D."/>
            <person name="Daum C."/>
            <person name="Ezra D."/>
            <person name="Gonzalez J."/>
            <person name="Henrissat B."/>
            <person name="Kuo A."/>
            <person name="Liang C."/>
            <person name="Lipzen A."/>
            <person name="Lutzoni F."/>
            <person name="Magnuson J."/>
            <person name="Mondo S."/>
            <person name="Nolan M."/>
            <person name="Ohm R."/>
            <person name="Pangilinan J."/>
            <person name="Park H.-J."/>
            <person name="Ramirez L."/>
            <person name="Alfaro M."/>
            <person name="Sun H."/>
            <person name="Tritt A."/>
            <person name="Yoshinaga Y."/>
            <person name="Zwiers L.-H."/>
            <person name="Turgeon B."/>
            <person name="Goodwin S."/>
            <person name="Spatafora J."/>
            <person name="Crous P."/>
            <person name="Grigoriev I."/>
        </authorList>
    </citation>
    <scope>NUCLEOTIDE SEQUENCE</scope>
    <source>
        <strain evidence="4">CBS 121739</strain>
    </source>
</reference>
<keyword evidence="2" id="KW-1133">Transmembrane helix</keyword>
<feature type="compositionally biased region" description="Low complexity" evidence="1">
    <location>
        <begin position="109"/>
        <end position="130"/>
    </location>
</feature>
<keyword evidence="5" id="KW-1185">Reference proteome</keyword>
<feature type="chain" id="PRO_5025621919" description="Extracellular membrane protein CFEM domain-containing protein" evidence="3">
    <location>
        <begin position="16"/>
        <end position="371"/>
    </location>
</feature>
<dbReference type="OrthoDB" id="5426355at2759"/>
<feature type="region of interest" description="Disordered" evidence="1">
    <location>
        <begin position="109"/>
        <end position="135"/>
    </location>
</feature>
<evidence type="ECO:0008006" key="6">
    <source>
        <dbReference type="Google" id="ProtNLM"/>
    </source>
</evidence>
<protein>
    <recommendedName>
        <fullName evidence="6">Extracellular membrane protein CFEM domain-containing protein</fullName>
    </recommendedName>
</protein>
<feature type="compositionally biased region" description="Polar residues" evidence="1">
    <location>
        <begin position="284"/>
        <end position="302"/>
    </location>
</feature>
<feature type="signal peptide" evidence="3">
    <location>
        <begin position="1"/>
        <end position="15"/>
    </location>
</feature>
<feature type="compositionally biased region" description="Basic and acidic residues" evidence="1">
    <location>
        <begin position="334"/>
        <end position="348"/>
    </location>
</feature>
<feature type="compositionally biased region" description="Pro residues" evidence="1">
    <location>
        <begin position="308"/>
        <end position="324"/>
    </location>
</feature>
<accession>A0A6A6WAV4</accession>
<feature type="region of interest" description="Disordered" evidence="1">
    <location>
        <begin position="269"/>
        <end position="371"/>
    </location>
</feature>
<keyword evidence="3" id="KW-0732">Signal</keyword>
<feature type="region of interest" description="Disordered" evidence="1">
    <location>
        <begin position="215"/>
        <end position="250"/>
    </location>
</feature>
<keyword evidence="2" id="KW-0812">Transmembrane</keyword>
<gene>
    <name evidence="4" type="ORF">EJ05DRAFT_537604</name>
</gene>
<evidence type="ECO:0000313" key="4">
    <source>
        <dbReference type="EMBL" id="KAF2759309.1"/>
    </source>
</evidence>
<feature type="transmembrane region" description="Helical" evidence="2">
    <location>
        <begin position="143"/>
        <end position="166"/>
    </location>
</feature>
<feature type="compositionally biased region" description="Low complexity" evidence="1">
    <location>
        <begin position="224"/>
        <end position="241"/>
    </location>
</feature>
<proteinExistence type="predicted"/>
<feature type="compositionally biased region" description="Polar residues" evidence="1">
    <location>
        <begin position="349"/>
        <end position="361"/>
    </location>
</feature>